<dbReference type="VEuPathDB" id="FungiDB:BO82DRAFT_431009"/>
<dbReference type="Gene3D" id="1.10.150.750">
    <property type="match status" value="1"/>
</dbReference>
<evidence type="ECO:0000256" key="1">
    <source>
        <dbReference type="ARBA" id="ARBA00009275"/>
    </source>
</evidence>
<dbReference type="SUPFAM" id="SSF51556">
    <property type="entry name" value="Metallo-dependent hydrolases"/>
    <property type="match status" value="1"/>
</dbReference>
<dbReference type="Pfam" id="PF00702">
    <property type="entry name" value="Hydrolase"/>
    <property type="match status" value="1"/>
</dbReference>
<dbReference type="Pfam" id="PF01026">
    <property type="entry name" value="TatD_DNase"/>
    <property type="match status" value="1"/>
</dbReference>
<accession>A0A319CWH9</accession>
<evidence type="ECO:0000313" key="6">
    <source>
        <dbReference type="Proteomes" id="UP000248340"/>
    </source>
</evidence>
<dbReference type="InterPro" id="IPR006439">
    <property type="entry name" value="HAD-SF_hydro_IA"/>
</dbReference>
<dbReference type="RefSeq" id="XP_025493453.1">
    <property type="nucleotide sequence ID" value="XM_025640654.1"/>
</dbReference>
<dbReference type="InterPro" id="IPR023214">
    <property type="entry name" value="HAD_sf"/>
</dbReference>
<dbReference type="AlphaFoldDB" id="A0A319CWH9"/>
<dbReference type="GO" id="GO:0046872">
    <property type="term" value="F:metal ion binding"/>
    <property type="evidence" value="ECO:0007669"/>
    <property type="project" value="UniProtKB-KW"/>
</dbReference>
<evidence type="ECO:0000256" key="4">
    <source>
        <dbReference type="ARBA" id="ARBA00022801"/>
    </source>
</evidence>
<dbReference type="GeneID" id="37143396"/>
<name>A0A319CWH9_9EURO</name>
<keyword evidence="2" id="KW-0540">Nuclease</keyword>
<protein>
    <recommendedName>
        <fullName evidence="7">Hydrolase</fullName>
    </recommendedName>
</protein>
<dbReference type="InterPro" id="IPR036412">
    <property type="entry name" value="HAD-like_sf"/>
</dbReference>
<evidence type="ECO:0008006" key="7">
    <source>
        <dbReference type="Google" id="ProtNLM"/>
    </source>
</evidence>
<proteinExistence type="inferred from homology"/>
<dbReference type="OrthoDB" id="6079689at2759"/>
<dbReference type="PANTHER" id="PTHR10060:SF15">
    <property type="entry name" value="DEOXYRIBONUCLEASE TATDN1"/>
    <property type="match status" value="1"/>
</dbReference>
<dbReference type="InterPro" id="IPR001130">
    <property type="entry name" value="TatD-like"/>
</dbReference>
<keyword evidence="6" id="KW-1185">Reference proteome</keyword>
<dbReference type="GO" id="GO:0008296">
    <property type="term" value="F:3'-5'-DNA exonuclease activity"/>
    <property type="evidence" value="ECO:0007669"/>
    <property type="project" value="TreeGrafter"/>
</dbReference>
<comment type="similarity">
    <text evidence="1">Belongs to the metallo-dependent hydrolases superfamily. TatD-type hydrolase family.</text>
</comment>
<dbReference type="PANTHER" id="PTHR10060">
    <property type="entry name" value="TATD FAMILY DEOXYRIBONUCLEASE"/>
    <property type="match status" value="1"/>
</dbReference>
<dbReference type="Gene3D" id="3.40.50.1000">
    <property type="entry name" value="HAD superfamily/HAD-like"/>
    <property type="match status" value="1"/>
</dbReference>
<keyword evidence="4" id="KW-0378">Hydrolase</keyword>
<sequence length="562" mass="62259">MAQLSDYRLLTFDVYGTLVDWETGILTAFQPTLDQTNAQFSRHHLLTVYHELEYAQQEQTPDMPYSELLTTIHPTWATRLNLPAPSRDESIRFGESVGNWPAFPDTVDALKRLSKHYKLVVLSNVDRGSFAKTNAGSLQGFQFDLIITAQDVGSYKPDLKNFEHMLHAVKEKFGVEKSQVLQTAQSQFHDHHPARKAGIKSVWIERPGATMGNLEETVYDWKFDTLGEMADAVAVTYTADQFHGLYRGGKPHHPADWAHVVERARAHGCEKMLLTTMTLAGASHNLAIAREYPSMCTMTLGVHPYHASEIYADEAAAPTATATQAPNDYLARLRELGHTLLAATHPSPLVAFGEIGLDYVYLDRADKATQQRAFRDQLDIAVELHLPLFLHVRGAGACADVVAILRPYLERLPAGNRGLVHSFAGSAEEMRVLVGLGFGISVNGVSFRTEEGREMVRQVPLEVLQLETDAPWCEIVEDDAIRKFLEGARPLPAARKSNKFVAGLMVKGRNESCTMERVARVVAGLKGLQVEAVAEAAWRNSVAMFGLEVGESEGEKGEDLKN</sequence>
<dbReference type="Gene3D" id="3.20.20.140">
    <property type="entry name" value="Metal-dependent hydrolases"/>
    <property type="match status" value="1"/>
</dbReference>
<evidence type="ECO:0000313" key="5">
    <source>
        <dbReference type="EMBL" id="PYH83253.1"/>
    </source>
</evidence>
<dbReference type="InterPro" id="IPR050891">
    <property type="entry name" value="TatD-type_Hydrolase"/>
</dbReference>
<dbReference type="Proteomes" id="UP000248340">
    <property type="component" value="Unassembled WGS sequence"/>
</dbReference>
<evidence type="ECO:0000256" key="3">
    <source>
        <dbReference type="ARBA" id="ARBA00022723"/>
    </source>
</evidence>
<evidence type="ECO:0000256" key="2">
    <source>
        <dbReference type="ARBA" id="ARBA00022722"/>
    </source>
</evidence>
<dbReference type="InterPro" id="IPR032466">
    <property type="entry name" value="Metal_Hydrolase"/>
</dbReference>
<organism evidence="5 6">
    <name type="scientific">Aspergillus uvarum CBS 121591</name>
    <dbReference type="NCBI Taxonomy" id="1448315"/>
    <lineage>
        <taxon>Eukaryota</taxon>
        <taxon>Fungi</taxon>
        <taxon>Dikarya</taxon>
        <taxon>Ascomycota</taxon>
        <taxon>Pezizomycotina</taxon>
        <taxon>Eurotiomycetes</taxon>
        <taxon>Eurotiomycetidae</taxon>
        <taxon>Eurotiales</taxon>
        <taxon>Aspergillaceae</taxon>
        <taxon>Aspergillus</taxon>
        <taxon>Aspergillus subgen. Circumdati</taxon>
    </lineage>
</organism>
<keyword evidence="3" id="KW-0479">Metal-binding</keyword>
<dbReference type="NCBIfam" id="TIGR01493">
    <property type="entry name" value="HAD-SF-IA-v2"/>
    <property type="match status" value="1"/>
</dbReference>
<dbReference type="SFLD" id="SFLDS00003">
    <property type="entry name" value="Haloacid_Dehalogenase"/>
    <property type="match status" value="1"/>
</dbReference>
<dbReference type="GO" id="GO:0005829">
    <property type="term" value="C:cytosol"/>
    <property type="evidence" value="ECO:0007669"/>
    <property type="project" value="TreeGrafter"/>
</dbReference>
<dbReference type="SUPFAM" id="SSF56784">
    <property type="entry name" value="HAD-like"/>
    <property type="match status" value="1"/>
</dbReference>
<dbReference type="SFLD" id="SFLDG01129">
    <property type="entry name" value="C1.5:_HAD__Beta-PGM__Phosphata"/>
    <property type="match status" value="1"/>
</dbReference>
<dbReference type="EMBL" id="KZ821690">
    <property type="protein sequence ID" value="PYH83253.1"/>
    <property type="molecule type" value="Genomic_DNA"/>
</dbReference>
<dbReference type="GO" id="GO:0016791">
    <property type="term" value="F:phosphatase activity"/>
    <property type="evidence" value="ECO:0007669"/>
    <property type="project" value="UniProtKB-ARBA"/>
</dbReference>
<reference evidence="5 6" key="1">
    <citation type="submission" date="2016-12" db="EMBL/GenBank/DDBJ databases">
        <title>The genomes of Aspergillus section Nigri reveals drivers in fungal speciation.</title>
        <authorList>
            <consortium name="DOE Joint Genome Institute"/>
            <person name="Vesth T.C."/>
            <person name="Nybo J."/>
            <person name="Theobald S."/>
            <person name="Brandl J."/>
            <person name="Frisvad J.C."/>
            <person name="Nielsen K.F."/>
            <person name="Lyhne E.K."/>
            <person name="Kogle M.E."/>
            <person name="Kuo A."/>
            <person name="Riley R."/>
            <person name="Clum A."/>
            <person name="Nolan M."/>
            <person name="Lipzen A."/>
            <person name="Salamov A."/>
            <person name="Henrissat B."/>
            <person name="Wiebenga A."/>
            <person name="De Vries R.P."/>
            <person name="Grigoriev I.V."/>
            <person name="Mortensen U.H."/>
            <person name="Andersen M.R."/>
            <person name="Baker S.E."/>
        </authorList>
    </citation>
    <scope>NUCLEOTIDE SEQUENCE [LARGE SCALE GENOMIC DNA]</scope>
    <source>
        <strain evidence="5 6">CBS 121591</strain>
    </source>
</reference>
<dbReference type="CDD" id="cd01310">
    <property type="entry name" value="TatD_DNAse"/>
    <property type="match status" value="1"/>
</dbReference>
<gene>
    <name evidence="5" type="ORF">BO82DRAFT_431009</name>
</gene>